<dbReference type="SUPFAM" id="SSF53756">
    <property type="entry name" value="UDP-Glycosyltransferase/glycogen phosphorylase"/>
    <property type="match status" value="1"/>
</dbReference>
<dbReference type="InterPro" id="IPR001296">
    <property type="entry name" value="Glyco_trans_1"/>
</dbReference>
<evidence type="ECO:0000313" key="3">
    <source>
        <dbReference type="EMBL" id="TQO38577.1"/>
    </source>
</evidence>
<evidence type="ECO:0000259" key="2">
    <source>
        <dbReference type="Pfam" id="PF13439"/>
    </source>
</evidence>
<evidence type="ECO:0000259" key="1">
    <source>
        <dbReference type="Pfam" id="PF00534"/>
    </source>
</evidence>
<keyword evidence="4" id="KW-1185">Reference proteome</keyword>
<dbReference type="InterPro" id="IPR028098">
    <property type="entry name" value="Glyco_trans_4-like_N"/>
</dbReference>
<dbReference type="Pfam" id="PF00534">
    <property type="entry name" value="Glycos_transf_1"/>
    <property type="match status" value="1"/>
</dbReference>
<name>A0ABY3ACU6_9FLAO</name>
<feature type="domain" description="Glycosyltransferase subfamily 4-like N-terminal" evidence="2">
    <location>
        <begin position="15"/>
        <end position="169"/>
    </location>
</feature>
<accession>A0ABY3ACU6</accession>
<proteinExistence type="predicted"/>
<gene>
    <name evidence="3" type="ORF">GQ41_3231</name>
</gene>
<sequence length="380" mass="43491">MKVLHLERKFPGNTETFIVNQINALPNYNHSVFTVDFLNELPSIAKVYHPPSIPILSDKILRTKQITYFKNQLQNIKPDIVHAHFITDAVVFHNVTKNLNIPKICSCYGYDVSVIPVKYKYFYKLFYKPIIKEYDLFLAMTDEMKNDMISMGFPKSKVKVHYHGIDTQRFALNRNYKLIHGKMQILTIASLLEVKGHETVLRSLANIKYRSPHLKFHYDIIGDGLLMKTLNLMARDLGLTENVTFHGYLNQSGSMNTLIQNADVFVHPSVLTKQNDKEGIPGAIVEAMASGLPVISTFHGGIPFVICDRKTGFLIKERDDQGMADLLVSLYDDNLRKQVGERAKSYAHEFLDLYIGAKNLENIYKSLTLNKNYVRNSRSN</sequence>
<dbReference type="Proteomes" id="UP000315363">
    <property type="component" value="Unassembled WGS sequence"/>
</dbReference>
<organism evidence="3 4">
    <name type="scientific">Arenibacter algicola</name>
    <dbReference type="NCBI Taxonomy" id="616991"/>
    <lineage>
        <taxon>Bacteria</taxon>
        <taxon>Pseudomonadati</taxon>
        <taxon>Bacteroidota</taxon>
        <taxon>Flavobacteriia</taxon>
        <taxon>Flavobacteriales</taxon>
        <taxon>Flavobacteriaceae</taxon>
        <taxon>Arenibacter</taxon>
    </lineage>
</organism>
<reference evidence="3 4" key="1">
    <citation type="submission" date="2019-06" db="EMBL/GenBank/DDBJ databases">
        <title>A large-scale integrated study on North Sea by COGITO (Coastal Microbe Genomic &amp; Taxonomic Observatory).</title>
        <authorList>
            <person name="Teeling H."/>
        </authorList>
    </citation>
    <scope>NUCLEOTIDE SEQUENCE [LARGE SCALE GENOMIC DNA]</scope>
    <source>
        <strain evidence="3 4">MAR_2009_79</strain>
    </source>
</reference>
<dbReference type="Gene3D" id="3.40.50.2000">
    <property type="entry name" value="Glycogen Phosphorylase B"/>
    <property type="match status" value="2"/>
</dbReference>
<dbReference type="PANTHER" id="PTHR12526">
    <property type="entry name" value="GLYCOSYLTRANSFERASE"/>
    <property type="match status" value="1"/>
</dbReference>
<dbReference type="Pfam" id="PF13439">
    <property type="entry name" value="Glyco_transf_4"/>
    <property type="match status" value="1"/>
</dbReference>
<dbReference type="RefSeq" id="WP_142190148.1">
    <property type="nucleotide sequence ID" value="NZ_VHIF01000001.1"/>
</dbReference>
<comment type="caution">
    <text evidence="3">The sequence shown here is derived from an EMBL/GenBank/DDBJ whole genome shotgun (WGS) entry which is preliminary data.</text>
</comment>
<feature type="domain" description="Glycosyl transferase family 1" evidence="1">
    <location>
        <begin position="178"/>
        <end position="345"/>
    </location>
</feature>
<evidence type="ECO:0000313" key="4">
    <source>
        <dbReference type="Proteomes" id="UP000315363"/>
    </source>
</evidence>
<dbReference type="EMBL" id="VHIF01000001">
    <property type="protein sequence ID" value="TQO38577.1"/>
    <property type="molecule type" value="Genomic_DNA"/>
</dbReference>
<protein>
    <submittedName>
        <fullName evidence="3">Colanic acid/amylovoran biosynthesis glycosyltransferase</fullName>
    </submittedName>
</protein>